<dbReference type="EMBL" id="LNIX01000017">
    <property type="protein sequence ID" value="OXA45465.1"/>
    <property type="molecule type" value="Genomic_DNA"/>
</dbReference>
<evidence type="ECO:0000313" key="6">
    <source>
        <dbReference type="Proteomes" id="UP000198287"/>
    </source>
</evidence>
<evidence type="ECO:0000256" key="3">
    <source>
        <dbReference type="SAM" id="MobiDB-lite"/>
    </source>
</evidence>
<feature type="domain" description="Chromo" evidence="4">
    <location>
        <begin position="64"/>
        <end position="122"/>
    </location>
</feature>
<dbReference type="STRING" id="158441.A0A226DIU9"/>
<dbReference type="PROSITE" id="PS00598">
    <property type="entry name" value="CHROMO_1"/>
    <property type="match status" value="1"/>
</dbReference>
<evidence type="ECO:0000256" key="2">
    <source>
        <dbReference type="ARBA" id="ARBA00023242"/>
    </source>
</evidence>
<name>A0A226DIU9_FOLCA</name>
<dbReference type="SUPFAM" id="SSF54160">
    <property type="entry name" value="Chromo domain-like"/>
    <property type="match status" value="2"/>
</dbReference>
<dbReference type="GO" id="GO:0005634">
    <property type="term" value="C:nucleus"/>
    <property type="evidence" value="ECO:0007669"/>
    <property type="project" value="UniProtKB-SubCell"/>
</dbReference>
<dbReference type="InterPro" id="IPR016197">
    <property type="entry name" value="Chromo-like_dom_sf"/>
</dbReference>
<dbReference type="PANTHER" id="PTHR22812">
    <property type="entry name" value="CHROMOBOX PROTEIN"/>
    <property type="match status" value="1"/>
</dbReference>
<feature type="compositionally biased region" description="Basic and acidic residues" evidence="3">
    <location>
        <begin position="138"/>
        <end position="252"/>
    </location>
</feature>
<reference evidence="5 6" key="1">
    <citation type="submission" date="2015-12" db="EMBL/GenBank/DDBJ databases">
        <title>The genome of Folsomia candida.</title>
        <authorList>
            <person name="Faddeeva A."/>
            <person name="Derks M.F."/>
            <person name="Anvar Y."/>
            <person name="Smit S."/>
            <person name="Van Straalen N."/>
            <person name="Roelofs D."/>
        </authorList>
    </citation>
    <scope>NUCLEOTIDE SEQUENCE [LARGE SCALE GENOMIC DNA]</scope>
    <source>
        <strain evidence="5 6">VU population</strain>
        <tissue evidence="5">Whole body</tissue>
    </source>
</reference>
<accession>A0A226DIU9</accession>
<dbReference type="OMA" id="AIPRVEC"/>
<dbReference type="InterPro" id="IPR023780">
    <property type="entry name" value="Chromo_domain"/>
</dbReference>
<dbReference type="PROSITE" id="PS50013">
    <property type="entry name" value="CHROMO_2"/>
    <property type="match status" value="1"/>
</dbReference>
<evidence type="ECO:0000256" key="1">
    <source>
        <dbReference type="ARBA" id="ARBA00004123"/>
    </source>
</evidence>
<evidence type="ECO:0000313" key="5">
    <source>
        <dbReference type="EMBL" id="OXA45465.1"/>
    </source>
</evidence>
<keyword evidence="6" id="KW-1185">Reference proteome</keyword>
<dbReference type="InterPro" id="IPR008251">
    <property type="entry name" value="Chromo_shadow_dom"/>
</dbReference>
<feature type="region of interest" description="Disordered" evidence="3">
    <location>
        <begin position="30"/>
        <end position="63"/>
    </location>
</feature>
<dbReference type="Pfam" id="PF01393">
    <property type="entry name" value="Chromo_shadow"/>
    <property type="match status" value="1"/>
</dbReference>
<feature type="compositionally biased region" description="Basic residues" evidence="3">
    <location>
        <begin position="113"/>
        <end position="129"/>
    </location>
</feature>
<dbReference type="Proteomes" id="UP000198287">
    <property type="component" value="Unassembled WGS sequence"/>
</dbReference>
<dbReference type="SMART" id="SM00300">
    <property type="entry name" value="ChSh"/>
    <property type="match status" value="1"/>
</dbReference>
<dbReference type="AlphaFoldDB" id="A0A226DIU9"/>
<feature type="compositionally biased region" description="Acidic residues" evidence="3">
    <location>
        <begin position="47"/>
        <end position="59"/>
    </location>
</feature>
<dbReference type="OrthoDB" id="1918685at2759"/>
<dbReference type="SMART" id="SM00298">
    <property type="entry name" value="CHROMO"/>
    <property type="match status" value="1"/>
</dbReference>
<dbReference type="CDD" id="cd00034">
    <property type="entry name" value="CSD"/>
    <property type="match status" value="1"/>
</dbReference>
<comment type="caution">
    <text evidence="5">The sequence shown here is derived from an EMBL/GenBank/DDBJ whole genome shotgun (WGS) entry which is preliminary data.</text>
</comment>
<dbReference type="InterPro" id="IPR000953">
    <property type="entry name" value="Chromo/chromo_shadow_dom"/>
</dbReference>
<evidence type="ECO:0000259" key="4">
    <source>
        <dbReference type="PROSITE" id="PS50013"/>
    </source>
</evidence>
<protein>
    <submittedName>
        <fullName evidence="5">Heterochromatin protein 1</fullName>
    </submittedName>
</protein>
<dbReference type="InterPro" id="IPR051219">
    <property type="entry name" value="Heterochromatin_chromo-domain"/>
</dbReference>
<keyword evidence="2" id="KW-0539">Nucleus</keyword>
<comment type="subcellular location">
    <subcellularLocation>
        <location evidence="1">Nucleus</location>
    </subcellularLocation>
</comment>
<organism evidence="5 6">
    <name type="scientific">Folsomia candida</name>
    <name type="common">Springtail</name>
    <dbReference type="NCBI Taxonomy" id="158441"/>
    <lineage>
        <taxon>Eukaryota</taxon>
        <taxon>Metazoa</taxon>
        <taxon>Ecdysozoa</taxon>
        <taxon>Arthropoda</taxon>
        <taxon>Hexapoda</taxon>
        <taxon>Collembola</taxon>
        <taxon>Entomobryomorpha</taxon>
        <taxon>Isotomoidea</taxon>
        <taxon>Isotomidae</taxon>
        <taxon>Proisotominae</taxon>
        <taxon>Folsomia</taxon>
    </lineage>
</organism>
<proteinExistence type="predicted"/>
<dbReference type="Gene3D" id="2.40.50.40">
    <property type="match status" value="2"/>
</dbReference>
<sequence length="359" mass="40426">MESIIHPKDAWAVEVMDATLGIVMVDVKATGRDRRKVPAPPVSSSSSEDDDNKEEEEPADPNVYMVEAIQGQRTRQGRLEYLVKWENYPKEDNTWEPATGLFCYDLIEEFKKTSKQRRVRSEGKRRKSVKVQVSGKTGGEHDSGAELKKDRQEGETQKEDNRSVEPAKASDKKPTGSTEKKESEVIGKPDKITSEVGKVDKETFEGGKVDKKTAEPIQKTDKKASKAVGKTEKKGSELSQRKDQARPARQDEPLPGPSHRLDRDPRRGASSPEKKELEAVETTKPGRNGLVRGWRVKDIIGMGKEEGAGEDADFFFAVTYKGRDDKEAIPRVECNKKIPHKVIKYYETNLMWAPRMKDD</sequence>
<dbReference type="CDD" id="cd00024">
    <property type="entry name" value="CD_CSD"/>
    <property type="match status" value="1"/>
</dbReference>
<dbReference type="GO" id="GO:0000792">
    <property type="term" value="C:heterochromatin"/>
    <property type="evidence" value="ECO:0007669"/>
    <property type="project" value="UniProtKB-ARBA"/>
</dbReference>
<dbReference type="Pfam" id="PF00385">
    <property type="entry name" value="Chromo"/>
    <property type="match status" value="1"/>
</dbReference>
<gene>
    <name evidence="5" type="ORF">Fcan01_19522</name>
</gene>
<feature type="region of interest" description="Disordered" evidence="3">
    <location>
        <begin position="113"/>
        <end position="289"/>
    </location>
</feature>
<dbReference type="InterPro" id="IPR023779">
    <property type="entry name" value="Chromodomain_CS"/>
</dbReference>
<feature type="compositionally biased region" description="Basic and acidic residues" evidence="3">
    <location>
        <begin position="259"/>
        <end position="278"/>
    </location>
</feature>